<dbReference type="GO" id="GO:0006744">
    <property type="term" value="P:ubiquinone biosynthetic process"/>
    <property type="evidence" value="ECO:0007669"/>
    <property type="project" value="TreeGrafter"/>
</dbReference>
<reference evidence="11 12" key="1">
    <citation type="journal article" date="2018" name="Mol. Biol. Evol.">
        <title>Broad Genomic Sampling Reveals a Smut Pathogenic Ancestry of the Fungal Clade Ustilaginomycotina.</title>
        <authorList>
            <person name="Kijpornyongpan T."/>
            <person name="Mondo S.J."/>
            <person name="Barry K."/>
            <person name="Sandor L."/>
            <person name="Lee J."/>
            <person name="Lipzen A."/>
            <person name="Pangilinan J."/>
            <person name="LaButti K."/>
            <person name="Hainaut M."/>
            <person name="Henrissat B."/>
            <person name="Grigoriev I.V."/>
            <person name="Spatafora J.W."/>
            <person name="Aime M.C."/>
        </authorList>
    </citation>
    <scope>NUCLEOTIDE SEQUENCE [LARGE SCALE GENOMIC DNA]</scope>
    <source>
        <strain evidence="11 12">MCA 5214</strain>
    </source>
</reference>
<dbReference type="PANTHER" id="PTHR11048:SF28">
    <property type="entry name" value="4-HYDROXYBENZOATE POLYPRENYLTRANSFERASE, MITOCHONDRIAL"/>
    <property type="match status" value="1"/>
</dbReference>
<organism evidence="11 12">
    <name type="scientific">Jaminaea rosea</name>
    <dbReference type="NCBI Taxonomy" id="1569628"/>
    <lineage>
        <taxon>Eukaryota</taxon>
        <taxon>Fungi</taxon>
        <taxon>Dikarya</taxon>
        <taxon>Basidiomycota</taxon>
        <taxon>Ustilaginomycotina</taxon>
        <taxon>Exobasidiomycetes</taxon>
        <taxon>Microstromatales</taxon>
        <taxon>Microstromatales incertae sedis</taxon>
        <taxon>Jaminaea</taxon>
    </lineage>
</organism>
<comment type="subcellular location">
    <subcellularLocation>
        <location evidence="2">Mitochondrion inner membrane</location>
        <topology evidence="2">Multi-pass membrane protein</topology>
        <orientation evidence="2">Matrix side</orientation>
    </subcellularLocation>
</comment>
<dbReference type="InterPro" id="IPR039653">
    <property type="entry name" value="Prenyltransferase"/>
</dbReference>
<dbReference type="STRING" id="1569628.A0A316UIG5"/>
<dbReference type="Gene3D" id="1.10.357.140">
    <property type="entry name" value="UbiA prenyltransferase"/>
    <property type="match status" value="1"/>
</dbReference>
<dbReference type="RefSeq" id="XP_025359739.1">
    <property type="nucleotide sequence ID" value="XM_025504078.1"/>
</dbReference>
<evidence type="ECO:0000256" key="3">
    <source>
        <dbReference type="ARBA" id="ARBA00005985"/>
    </source>
</evidence>
<dbReference type="PROSITE" id="PS00943">
    <property type="entry name" value="UBIA"/>
    <property type="match status" value="1"/>
</dbReference>
<evidence type="ECO:0000256" key="9">
    <source>
        <dbReference type="ARBA" id="ARBA00058997"/>
    </source>
</evidence>
<keyword evidence="12" id="KW-1185">Reference proteome</keyword>
<evidence type="ECO:0000256" key="8">
    <source>
        <dbReference type="ARBA" id="ARBA00052313"/>
    </source>
</evidence>
<feature type="transmembrane region" description="Helical" evidence="10">
    <location>
        <begin position="12"/>
        <end position="33"/>
    </location>
</feature>
<dbReference type="InterPro" id="IPR044878">
    <property type="entry name" value="UbiA_sf"/>
</dbReference>
<keyword evidence="6 10" id="KW-1133">Transmembrane helix</keyword>
<feature type="non-terminal residue" evidence="11">
    <location>
        <position position="1"/>
    </location>
</feature>
<evidence type="ECO:0000256" key="1">
    <source>
        <dbReference type="ARBA" id="ARBA00001946"/>
    </source>
</evidence>
<keyword evidence="7 10" id="KW-0472">Membrane</keyword>
<comment type="function">
    <text evidence="9">Catalyzes the prenylation of para-hydroxybenzoate (PHB) with an all-trans polyprenyl group. Mediates the second step in the final reaction sequence of coenzyme Q (CoQ) biosynthesis, which is the condensation of the polyisoprenoid side chain with PHB, generating the first membrane-bound Q intermediate.</text>
</comment>
<dbReference type="CDD" id="cd13959">
    <property type="entry name" value="PT_UbiA_COQ2"/>
    <property type="match status" value="1"/>
</dbReference>
<dbReference type="InterPro" id="IPR006370">
    <property type="entry name" value="HB_polyprenyltransferase-like"/>
</dbReference>
<dbReference type="HAMAP" id="MF_01635">
    <property type="entry name" value="UbiA"/>
    <property type="match status" value="1"/>
</dbReference>
<sequence length="278" mass="30291">PYLSLSRLDKPIGSFLLFWPCAWSLTLAAQHTALPLPSLAYNLALFATGAFVMRGAGCTINDMWDSRLDAQVERTKTRPLAAKQITMLQAWSFLGLQLSAGLGVLLQLNNYSILLGASSLSLVIVYPLMKRITHWPQLVLGLAFNWGALLGWAALSPPPVWEAVLPLYAGAVCWTIVYDSVYAHQDKVDDIVAGVKSTALLFAEKTRPILTGFSVGFLALATKGHPCFLASLVPVAAHLAWQIGTTDLDNRADCWKKFVSNAWLGAMVWAGLMGDYLI</sequence>
<name>A0A316UIG5_9BASI</name>
<accession>A0A316UIG5</accession>
<dbReference type="FunFam" id="1.10.357.140:FF:000003">
    <property type="entry name" value="4-hydroxybenzoate polyprenyltransferase, mitochondrial"/>
    <property type="match status" value="1"/>
</dbReference>
<feature type="transmembrane region" description="Helical" evidence="10">
    <location>
        <begin position="160"/>
        <end position="178"/>
    </location>
</feature>
<evidence type="ECO:0000256" key="4">
    <source>
        <dbReference type="ARBA" id="ARBA00022679"/>
    </source>
</evidence>
<feature type="non-terminal residue" evidence="11">
    <location>
        <position position="278"/>
    </location>
</feature>
<dbReference type="NCBIfam" id="TIGR01474">
    <property type="entry name" value="ubiA_proteo"/>
    <property type="match status" value="1"/>
</dbReference>
<feature type="transmembrane region" description="Helical" evidence="10">
    <location>
        <begin position="135"/>
        <end position="154"/>
    </location>
</feature>
<dbReference type="Proteomes" id="UP000245884">
    <property type="component" value="Unassembled WGS sequence"/>
</dbReference>
<evidence type="ECO:0000256" key="2">
    <source>
        <dbReference type="ARBA" id="ARBA00004292"/>
    </source>
</evidence>
<gene>
    <name evidence="11" type="ORF">BDZ90DRAFT_210668</name>
</gene>
<evidence type="ECO:0000256" key="7">
    <source>
        <dbReference type="ARBA" id="ARBA00023136"/>
    </source>
</evidence>
<evidence type="ECO:0000313" key="11">
    <source>
        <dbReference type="EMBL" id="PWN25127.1"/>
    </source>
</evidence>
<proteinExistence type="inferred from homology"/>
<comment type="cofactor">
    <cofactor evidence="1">
        <name>Mg(2+)</name>
        <dbReference type="ChEBI" id="CHEBI:18420"/>
    </cofactor>
</comment>
<keyword evidence="4 11" id="KW-0808">Transferase</keyword>
<dbReference type="EMBL" id="KZ819677">
    <property type="protein sequence ID" value="PWN25127.1"/>
    <property type="molecule type" value="Genomic_DNA"/>
</dbReference>
<keyword evidence="5 10" id="KW-0812">Transmembrane</keyword>
<comment type="similarity">
    <text evidence="3">Belongs to the UbiA prenyltransferase family.</text>
</comment>
<dbReference type="GO" id="GO:0008412">
    <property type="term" value="F:4-hydroxybenzoate polyprenyltransferase activity"/>
    <property type="evidence" value="ECO:0007669"/>
    <property type="project" value="UniProtKB-EC"/>
</dbReference>
<dbReference type="GeneID" id="37025901"/>
<dbReference type="GO" id="GO:0005743">
    <property type="term" value="C:mitochondrial inner membrane"/>
    <property type="evidence" value="ECO:0007669"/>
    <property type="project" value="UniProtKB-SubCell"/>
</dbReference>
<dbReference type="InterPro" id="IPR030470">
    <property type="entry name" value="UbiA_prenylTrfase_CS"/>
</dbReference>
<evidence type="ECO:0000256" key="5">
    <source>
        <dbReference type="ARBA" id="ARBA00022692"/>
    </source>
</evidence>
<dbReference type="PANTHER" id="PTHR11048">
    <property type="entry name" value="PRENYLTRANSFERASES"/>
    <property type="match status" value="1"/>
</dbReference>
<dbReference type="AlphaFoldDB" id="A0A316UIG5"/>
<evidence type="ECO:0000256" key="10">
    <source>
        <dbReference type="SAM" id="Phobius"/>
    </source>
</evidence>
<dbReference type="FunFam" id="1.20.120.1780:FF:000001">
    <property type="entry name" value="4-hydroxybenzoate octaprenyltransferase"/>
    <property type="match status" value="1"/>
</dbReference>
<dbReference type="OrthoDB" id="18170at2759"/>
<dbReference type="InterPro" id="IPR000537">
    <property type="entry name" value="UbiA_prenyltransferase"/>
</dbReference>
<evidence type="ECO:0000256" key="6">
    <source>
        <dbReference type="ARBA" id="ARBA00022989"/>
    </source>
</evidence>
<dbReference type="Pfam" id="PF01040">
    <property type="entry name" value="UbiA"/>
    <property type="match status" value="1"/>
</dbReference>
<evidence type="ECO:0000313" key="12">
    <source>
        <dbReference type="Proteomes" id="UP000245884"/>
    </source>
</evidence>
<dbReference type="Gene3D" id="1.20.120.1780">
    <property type="entry name" value="UbiA prenyltransferase"/>
    <property type="match status" value="1"/>
</dbReference>
<comment type="catalytic activity">
    <reaction evidence="8">
        <text>an all-trans-polyprenyl diphosphate + 4-hydroxybenzoate = a 4-hydroxy-3-(all-trans-polyprenyl)benzoate + diphosphate</text>
        <dbReference type="Rhea" id="RHEA:44504"/>
        <dbReference type="Rhea" id="RHEA-COMP:9514"/>
        <dbReference type="Rhea" id="RHEA-COMP:9564"/>
        <dbReference type="ChEBI" id="CHEBI:17879"/>
        <dbReference type="ChEBI" id="CHEBI:33019"/>
        <dbReference type="ChEBI" id="CHEBI:58914"/>
        <dbReference type="ChEBI" id="CHEBI:78396"/>
        <dbReference type="EC" id="2.5.1.39"/>
    </reaction>
</comment>
<feature type="transmembrane region" description="Helical" evidence="10">
    <location>
        <begin position="111"/>
        <end position="128"/>
    </location>
</feature>
<protein>
    <submittedName>
        <fullName evidence="11">4-hydroxybenzoate polyprenyl transferase</fullName>
    </submittedName>
</protein>